<dbReference type="EMBL" id="VBTH01000006">
    <property type="protein sequence ID" value="TLQ04579.1"/>
    <property type="molecule type" value="Genomic_DNA"/>
</dbReference>
<dbReference type="Pfam" id="PF01541">
    <property type="entry name" value="GIY-YIG"/>
    <property type="match status" value="1"/>
</dbReference>
<sequence length="97" mass="11366">MEIPLTNGFYFYVLLCADQTLYGGYTINLINRVVKHNLGQGAKYTKVKKRRPVKLIYFESFDNQHDAMSAEYHFKKQTRIDKLNYLKNNGVLLPALY</sequence>
<gene>
    <name evidence="3" type="ORF">FEZ51_04225</name>
</gene>
<evidence type="ECO:0000313" key="4">
    <source>
        <dbReference type="Proteomes" id="UP000305541"/>
    </source>
</evidence>
<comment type="caution">
    <text evidence="3">The sequence shown here is derived from an EMBL/GenBank/DDBJ whole genome shotgun (WGS) entry which is preliminary data.</text>
</comment>
<dbReference type="SMART" id="SM00465">
    <property type="entry name" value="GIYc"/>
    <property type="match status" value="1"/>
</dbReference>
<dbReference type="PROSITE" id="PS50164">
    <property type="entry name" value="GIY_YIG"/>
    <property type="match status" value="1"/>
</dbReference>
<dbReference type="RefSeq" id="WP_057801216.1">
    <property type="nucleotide sequence ID" value="NZ_JQBX01000001.1"/>
</dbReference>
<evidence type="ECO:0000313" key="3">
    <source>
        <dbReference type="EMBL" id="TLQ04579.1"/>
    </source>
</evidence>
<evidence type="ECO:0000259" key="2">
    <source>
        <dbReference type="PROSITE" id="PS50164"/>
    </source>
</evidence>
<feature type="domain" description="GIY-YIG" evidence="2">
    <location>
        <begin position="7"/>
        <end position="85"/>
    </location>
</feature>
<dbReference type="Proteomes" id="UP000305541">
    <property type="component" value="Unassembled WGS sequence"/>
</dbReference>
<dbReference type="PANTHER" id="PTHR34477">
    <property type="entry name" value="UPF0213 PROTEIN YHBQ"/>
    <property type="match status" value="1"/>
</dbReference>
<dbReference type="InterPro" id="IPR000305">
    <property type="entry name" value="GIY-YIG_endonuc"/>
</dbReference>
<dbReference type="SUPFAM" id="SSF82771">
    <property type="entry name" value="GIY-YIG endonuclease"/>
    <property type="match status" value="1"/>
</dbReference>
<reference evidence="3 4" key="1">
    <citation type="submission" date="2019-05" db="EMBL/GenBank/DDBJ databases">
        <title>The metagenome of a microbial culture collection derived from dairy environment covers the genomic content of the human microbiome.</title>
        <authorList>
            <person name="Roder T."/>
            <person name="Wuthrich D."/>
            <person name="Sattari Z."/>
            <person name="Von Ah U."/>
            <person name="Bar C."/>
            <person name="Ronchi F."/>
            <person name="Macpherson A.J."/>
            <person name="Ganal-Vonarburg S.C."/>
            <person name="Bruggmann R."/>
            <person name="Vergeres G."/>
        </authorList>
    </citation>
    <scope>NUCLEOTIDE SEQUENCE [LARGE SCALE GENOMIC DNA]</scope>
    <source>
        <strain evidence="3 4">FAM 18815</strain>
    </source>
</reference>
<comment type="similarity">
    <text evidence="1">Belongs to the UPF0213 family.</text>
</comment>
<organism evidence="3 4">
    <name type="scientific">Pediococcus stilesii</name>
    <dbReference type="NCBI Taxonomy" id="331679"/>
    <lineage>
        <taxon>Bacteria</taxon>
        <taxon>Bacillati</taxon>
        <taxon>Bacillota</taxon>
        <taxon>Bacilli</taxon>
        <taxon>Lactobacillales</taxon>
        <taxon>Lactobacillaceae</taxon>
        <taxon>Pediococcus</taxon>
    </lineage>
</organism>
<dbReference type="CDD" id="cd10456">
    <property type="entry name" value="GIY-YIG_UPF0213"/>
    <property type="match status" value="1"/>
</dbReference>
<dbReference type="Gene3D" id="3.40.1440.10">
    <property type="entry name" value="GIY-YIG endonuclease"/>
    <property type="match status" value="1"/>
</dbReference>
<dbReference type="PANTHER" id="PTHR34477:SF1">
    <property type="entry name" value="UPF0213 PROTEIN YHBQ"/>
    <property type="match status" value="1"/>
</dbReference>
<dbReference type="AlphaFoldDB" id="A0A5R9BV96"/>
<evidence type="ECO:0000256" key="1">
    <source>
        <dbReference type="ARBA" id="ARBA00007435"/>
    </source>
</evidence>
<dbReference type="InterPro" id="IPR050190">
    <property type="entry name" value="UPF0213_domain"/>
</dbReference>
<dbReference type="OrthoDB" id="9807770at2"/>
<accession>A0A5R9BV96</accession>
<protein>
    <submittedName>
        <fullName evidence="3">GIY-YIG nuclease family protein</fullName>
    </submittedName>
</protein>
<dbReference type="InterPro" id="IPR035901">
    <property type="entry name" value="GIY-YIG_endonuc_sf"/>
</dbReference>
<name>A0A5R9BV96_9LACO</name>
<proteinExistence type="inferred from homology"/>